<organism evidence="2 3">
    <name type="scientific">Azorhizobium oxalatiphilum</name>
    <dbReference type="NCBI Taxonomy" id="980631"/>
    <lineage>
        <taxon>Bacteria</taxon>
        <taxon>Pseudomonadati</taxon>
        <taxon>Pseudomonadota</taxon>
        <taxon>Alphaproteobacteria</taxon>
        <taxon>Hyphomicrobiales</taxon>
        <taxon>Xanthobacteraceae</taxon>
        <taxon>Azorhizobium</taxon>
    </lineage>
</organism>
<name>A0A917C670_9HYPH</name>
<reference evidence="2" key="2">
    <citation type="submission" date="2020-09" db="EMBL/GenBank/DDBJ databases">
        <authorList>
            <person name="Sun Q."/>
            <person name="Sedlacek I."/>
        </authorList>
    </citation>
    <scope>NUCLEOTIDE SEQUENCE</scope>
    <source>
        <strain evidence="2">CCM 7897</strain>
    </source>
</reference>
<dbReference type="AlphaFoldDB" id="A0A917C670"/>
<dbReference type="EMBL" id="BMCT01000005">
    <property type="protein sequence ID" value="GGF73929.1"/>
    <property type="molecule type" value="Genomic_DNA"/>
</dbReference>
<keyword evidence="1" id="KW-0812">Transmembrane</keyword>
<keyword evidence="1" id="KW-0472">Membrane</keyword>
<dbReference type="GO" id="GO:0005886">
    <property type="term" value="C:plasma membrane"/>
    <property type="evidence" value="ECO:0007669"/>
    <property type="project" value="InterPro"/>
</dbReference>
<dbReference type="GO" id="GO:0008556">
    <property type="term" value="F:P-type potassium transmembrane transporter activity"/>
    <property type="evidence" value="ECO:0007669"/>
    <property type="project" value="InterPro"/>
</dbReference>
<accession>A0A917C670</accession>
<comment type="caution">
    <text evidence="2">The sequence shown here is derived from an EMBL/GenBank/DDBJ whole genome shotgun (WGS) entry which is preliminary data.</text>
</comment>
<keyword evidence="3" id="KW-1185">Reference proteome</keyword>
<reference evidence="2" key="1">
    <citation type="journal article" date="2014" name="Int. J. Syst. Evol. Microbiol.">
        <title>Complete genome sequence of Corynebacterium casei LMG S-19264T (=DSM 44701T), isolated from a smear-ripened cheese.</title>
        <authorList>
            <consortium name="US DOE Joint Genome Institute (JGI-PGF)"/>
            <person name="Walter F."/>
            <person name="Albersmeier A."/>
            <person name="Kalinowski J."/>
            <person name="Ruckert C."/>
        </authorList>
    </citation>
    <scope>NUCLEOTIDE SEQUENCE</scope>
    <source>
        <strain evidence="2">CCM 7897</strain>
    </source>
</reference>
<dbReference type="Proteomes" id="UP000606044">
    <property type="component" value="Unassembled WGS sequence"/>
</dbReference>
<dbReference type="InterPro" id="IPR011726">
    <property type="entry name" value="KdpF"/>
</dbReference>
<dbReference type="Pfam" id="PF09604">
    <property type="entry name" value="Potass_KdpF"/>
    <property type="match status" value="1"/>
</dbReference>
<gene>
    <name evidence="2" type="ORF">GCM10007301_37190</name>
</gene>
<evidence type="ECO:0000313" key="2">
    <source>
        <dbReference type="EMBL" id="GGF73929.1"/>
    </source>
</evidence>
<feature type="transmembrane region" description="Helical" evidence="1">
    <location>
        <begin position="53"/>
        <end position="77"/>
    </location>
</feature>
<evidence type="ECO:0000313" key="3">
    <source>
        <dbReference type="Proteomes" id="UP000606044"/>
    </source>
</evidence>
<dbReference type="NCBIfam" id="TIGR02115">
    <property type="entry name" value="potass_kdpF"/>
    <property type="match status" value="1"/>
</dbReference>
<proteinExistence type="predicted"/>
<evidence type="ECO:0000256" key="1">
    <source>
        <dbReference type="SAM" id="Phobius"/>
    </source>
</evidence>
<keyword evidence="1" id="KW-1133">Transmembrane helix</keyword>
<protein>
    <recommendedName>
        <fullName evidence="4">K(+)-transporting ATPase subunit F</fullName>
    </recommendedName>
</protein>
<evidence type="ECO:0008006" key="4">
    <source>
        <dbReference type="Google" id="ProtNLM"/>
    </source>
</evidence>
<sequence length="82" mass="9155">MSGFRIRNDDQRALVLASQEVSHGRRHLSSHRHRLLRPHDGLRPLGDQSLKGVTMFALSLGAAVSIGLALYLLTALIRPERF</sequence>